<dbReference type="RefSeq" id="WP_073265021.1">
    <property type="nucleotide sequence ID" value="NZ_FRCS01000022.1"/>
</dbReference>
<dbReference type="SUPFAM" id="SSF50331">
    <property type="entry name" value="MOP-like"/>
    <property type="match status" value="1"/>
</dbReference>
<dbReference type="SUPFAM" id="SSF52540">
    <property type="entry name" value="P-loop containing nucleoside triphosphate hydrolases"/>
    <property type="match status" value="1"/>
</dbReference>
<dbReference type="Pfam" id="PF08402">
    <property type="entry name" value="TOBE_2"/>
    <property type="match status" value="1"/>
</dbReference>
<evidence type="ECO:0000256" key="2">
    <source>
        <dbReference type="ARBA" id="ARBA00022741"/>
    </source>
</evidence>
<dbReference type="EMBL" id="FRCS01000022">
    <property type="protein sequence ID" value="SHN47299.1"/>
    <property type="molecule type" value="Genomic_DNA"/>
</dbReference>
<keyword evidence="6" id="KW-1185">Reference proteome</keyword>
<dbReference type="AlphaFoldDB" id="A0A1M7RM76"/>
<name>A0A1M7RM76_9ACTN</name>
<dbReference type="Gene3D" id="3.40.50.300">
    <property type="entry name" value="P-loop containing nucleotide triphosphate hydrolases"/>
    <property type="match status" value="1"/>
</dbReference>
<dbReference type="GO" id="GO:0140359">
    <property type="term" value="F:ABC-type transporter activity"/>
    <property type="evidence" value="ECO:0007669"/>
    <property type="project" value="UniProtKB-ARBA"/>
</dbReference>
<evidence type="ECO:0000313" key="5">
    <source>
        <dbReference type="EMBL" id="SHN47299.1"/>
    </source>
</evidence>
<dbReference type="STRING" id="134849.SAMN05443668_12237"/>
<dbReference type="InterPro" id="IPR013611">
    <property type="entry name" value="Transp-assoc_OB_typ2"/>
</dbReference>
<dbReference type="Gene3D" id="2.40.50.100">
    <property type="match status" value="1"/>
</dbReference>
<evidence type="ECO:0000313" key="6">
    <source>
        <dbReference type="Proteomes" id="UP000184440"/>
    </source>
</evidence>
<dbReference type="PANTHER" id="PTHR43875">
    <property type="entry name" value="MALTODEXTRIN IMPORT ATP-BINDING PROTEIN MSMX"/>
    <property type="match status" value="1"/>
</dbReference>
<dbReference type="Pfam" id="PF00005">
    <property type="entry name" value="ABC_tran"/>
    <property type="match status" value="1"/>
</dbReference>
<dbReference type="InterPro" id="IPR003593">
    <property type="entry name" value="AAA+_ATPase"/>
</dbReference>
<keyword evidence="1" id="KW-0813">Transport</keyword>
<gene>
    <name evidence="5" type="ORF">SAMN05443668_12237</name>
</gene>
<accession>A0A1M7RM76</accession>
<reference evidence="5 6" key="1">
    <citation type="submission" date="2016-11" db="EMBL/GenBank/DDBJ databases">
        <authorList>
            <person name="Jaros S."/>
            <person name="Januszkiewicz K."/>
            <person name="Wedrychowicz H."/>
        </authorList>
    </citation>
    <scope>NUCLEOTIDE SEQUENCE [LARGE SCALE GENOMIC DNA]</scope>
    <source>
        <strain evidence="5 6">DSM 46144</strain>
    </source>
</reference>
<evidence type="ECO:0000256" key="1">
    <source>
        <dbReference type="ARBA" id="ARBA00022448"/>
    </source>
</evidence>
<dbReference type="InterPro" id="IPR008995">
    <property type="entry name" value="Mo/tungstate-bd_C_term_dom"/>
</dbReference>
<dbReference type="PANTHER" id="PTHR43875:SF1">
    <property type="entry name" value="OSMOPROTECTIVE COMPOUNDS UPTAKE ATP-BINDING PROTEIN GGTA"/>
    <property type="match status" value="1"/>
</dbReference>
<dbReference type="Gene3D" id="2.40.50.140">
    <property type="entry name" value="Nucleic acid-binding proteins"/>
    <property type="match status" value="1"/>
</dbReference>
<feature type="domain" description="ABC transporter" evidence="4">
    <location>
        <begin position="24"/>
        <end position="262"/>
    </location>
</feature>
<evidence type="ECO:0000259" key="4">
    <source>
        <dbReference type="PROSITE" id="PS50893"/>
    </source>
</evidence>
<dbReference type="InterPro" id="IPR027417">
    <property type="entry name" value="P-loop_NTPase"/>
</dbReference>
<dbReference type="FunFam" id="3.40.50.300:FF:000042">
    <property type="entry name" value="Maltose/maltodextrin ABC transporter, ATP-binding protein"/>
    <property type="match status" value="1"/>
</dbReference>
<protein>
    <submittedName>
        <fullName evidence="5">Carbohydrate ABC transporter ATP-binding protein, CUT1 family</fullName>
    </submittedName>
</protein>
<keyword evidence="2" id="KW-0547">Nucleotide-binding</keyword>
<evidence type="ECO:0000256" key="3">
    <source>
        <dbReference type="ARBA" id="ARBA00022840"/>
    </source>
</evidence>
<proteinExistence type="predicted"/>
<dbReference type="GO" id="GO:0055052">
    <property type="term" value="C:ATP-binding cassette (ABC) transporter complex, substrate-binding subunit-containing"/>
    <property type="evidence" value="ECO:0007669"/>
    <property type="project" value="TreeGrafter"/>
</dbReference>
<dbReference type="SMART" id="SM00382">
    <property type="entry name" value="AAA"/>
    <property type="match status" value="1"/>
</dbReference>
<dbReference type="GO" id="GO:0016887">
    <property type="term" value="F:ATP hydrolysis activity"/>
    <property type="evidence" value="ECO:0007669"/>
    <property type="project" value="InterPro"/>
</dbReference>
<dbReference type="InterPro" id="IPR003439">
    <property type="entry name" value="ABC_transporter-like_ATP-bd"/>
</dbReference>
<dbReference type="InterPro" id="IPR047641">
    <property type="entry name" value="ABC_transpr_MalK/UgpC-like"/>
</dbReference>
<dbReference type="Proteomes" id="UP000184440">
    <property type="component" value="Unassembled WGS sequence"/>
</dbReference>
<organism evidence="5 6">
    <name type="scientific">Cryptosporangium aurantiacum</name>
    <dbReference type="NCBI Taxonomy" id="134849"/>
    <lineage>
        <taxon>Bacteria</taxon>
        <taxon>Bacillati</taxon>
        <taxon>Actinomycetota</taxon>
        <taxon>Actinomycetes</taxon>
        <taxon>Cryptosporangiales</taxon>
        <taxon>Cryptosporangiaceae</taxon>
        <taxon>Cryptosporangium</taxon>
    </lineage>
</organism>
<dbReference type="InterPro" id="IPR012340">
    <property type="entry name" value="NA-bd_OB-fold"/>
</dbReference>
<sequence length="383" mass="40504">MTANATHRPTSAALGGPAASSAGLALRSATKRYGAETVFTDLDLTVDNGSFTVLVGPSGCGKSTCLRALAGLEALDAGQVLIDGVDVTRLPARARGLSMVFQDFALYPHMTVEQNVTFALRLQARHSRRGAGPDRAEIRRRCAEALTLLELDGLEQRRPAELSGGQRQRTALARAIVRRPRAFLMDEPLSNLDAQLRGQTRTQLARLHRRLGTTFLYVTHDQVEAMSMATRLVVLNRGEIVQAGAPEDVYERPVDTFVARFIGSPPMNLATASVTGRGDVSGDGLSGRIEAAGAAGQVTIGWRPAVATSDSTPGVDVTGRVDVVENVGEDRLVTALTPGGTAFAALLKPGTHPGVGAEITVRVPASGLHVFDHRTGRRLPAPG</sequence>
<dbReference type="GO" id="GO:0005524">
    <property type="term" value="F:ATP binding"/>
    <property type="evidence" value="ECO:0007669"/>
    <property type="project" value="UniProtKB-KW"/>
</dbReference>
<dbReference type="PROSITE" id="PS50893">
    <property type="entry name" value="ABC_TRANSPORTER_2"/>
    <property type="match status" value="1"/>
</dbReference>
<keyword evidence="3 5" id="KW-0067">ATP-binding</keyword>
<dbReference type="OrthoDB" id="9802264at2"/>